<feature type="region of interest" description="Disordered" evidence="1">
    <location>
        <begin position="1"/>
        <end position="31"/>
    </location>
</feature>
<sequence length="68" mass="7095">MCEIKSTSSTLPVSTVTQSSHHPHSVSGNFGNLEVSGLSTTSESMVITALCMSASSPAPLSRYHSRQG</sequence>
<keyword evidence="3" id="KW-1185">Reference proteome</keyword>
<dbReference type="AlphaFoldDB" id="A0A9D4F3N6"/>
<accession>A0A9D4F3N6</accession>
<organism evidence="2 3">
    <name type="scientific">Dreissena polymorpha</name>
    <name type="common">Zebra mussel</name>
    <name type="synonym">Mytilus polymorpha</name>
    <dbReference type="NCBI Taxonomy" id="45954"/>
    <lineage>
        <taxon>Eukaryota</taxon>
        <taxon>Metazoa</taxon>
        <taxon>Spiralia</taxon>
        <taxon>Lophotrochozoa</taxon>
        <taxon>Mollusca</taxon>
        <taxon>Bivalvia</taxon>
        <taxon>Autobranchia</taxon>
        <taxon>Heteroconchia</taxon>
        <taxon>Euheterodonta</taxon>
        <taxon>Imparidentia</taxon>
        <taxon>Neoheterodontei</taxon>
        <taxon>Myida</taxon>
        <taxon>Dreissenoidea</taxon>
        <taxon>Dreissenidae</taxon>
        <taxon>Dreissena</taxon>
    </lineage>
</organism>
<gene>
    <name evidence="2" type="ORF">DPMN_144710</name>
</gene>
<feature type="compositionally biased region" description="Low complexity" evidence="1">
    <location>
        <begin position="1"/>
        <end position="20"/>
    </location>
</feature>
<proteinExistence type="predicted"/>
<evidence type="ECO:0000313" key="2">
    <source>
        <dbReference type="EMBL" id="KAH3791228.1"/>
    </source>
</evidence>
<dbReference type="EMBL" id="JAIWYP010000007">
    <property type="protein sequence ID" value="KAH3791228.1"/>
    <property type="molecule type" value="Genomic_DNA"/>
</dbReference>
<evidence type="ECO:0000313" key="3">
    <source>
        <dbReference type="Proteomes" id="UP000828390"/>
    </source>
</evidence>
<reference evidence="2" key="1">
    <citation type="journal article" date="2019" name="bioRxiv">
        <title>The Genome of the Zebra Mussel, Dreissena polymorpha: A Resource for Invasive Species Research.</title>
        <authorList>
            <person name="McCartney M.A."/>
            <person name="Auch B."/>
            <person name="Kono T."/>
            <person name="Mallez S."/>
            <person name="Zhang Y."/>
            <person name="Obille A."/>
            <person name="Becker A."/>
            <person name="Abrahante J.E."/>
            <person name="Garbe J."/>
            <person name="Badalamenti J.P."/>
            <person name="Herman A."/>
            <person name="Mangelson H."/>
            <person name="Liachko I."/>
            <person name="Sullivan S."/>
            <person name="Sone E.D."/>
            <person name="Koren S."/>
            <person name="Silverstein K.A.T."/>
            <person name="Beckman K.B."/>
            <person name="Gohl D.M."/>
        </authorList>
    </citation>
    <scope>NUCLEOTIDE SEQUENCE</scope>
    <source>
        <strain evidence="2">Duluth1</strain>
        <tissue evidence="2">Whole animal</tissue>
    </source>
</reference>
<dbReference type="Proteomes" id="UP000828390">
    <property type="component" value="Unassembled WGS sequence"/>
</dbReference>
<reference evidence="2" key="2">
    <citation type="submission" date="2020-11" db="EMBL/GenBank/DDBJ databases">
        <authorList>
            <person name="McCartney M.A."/>
            <person name="Auch B."/>
            <person name="Kono T."/>
            <person name="Mallez S."/>
            <person name="Becker A."/>
            <person name="Gohl D.M."/>
            <person name="Silverstein K.A.T."/>
            <person name="Koren S."/>
            <person name="Bechman K.B."/>
            <person name="Herman A."/>
            <person name="Abrahante J.E."/>
            <person name="Garbe J."/>
        </authorList>
    </citation>
    <scope>NUCLEOTIDE SEQUENCE</scope>
    <source>
        <strain evidence="2">Duluth1</strain>
        <tissue evidence="2">Whole animal</tissue>
    </source>
</reference>
<comment type="caution">
    <text evidence="2">The sequence shown here is derived from an EMBL/GenBank/DDBJ whole genome shotgun (WGS) entry which is preliminary data.</text>
</comment>
<name>A0A9D4F3N6_DREPO</name>
<protein>
    <submittedName>
        <fullName evidence="2">Uncharacterized protein</fullName>
    </submittedName>
</protein>
<evidence type="ECO:0000256" key="1">
    <source>
        <dbReference type="SAM" id="MobiDB-lite"/>
    </source>
</evidence>